<dbReference type="GO" id="GO:0000160">
    <property type="term" value="P:phosphorelay signal transduction system"/>
    <property type="evidence" value="ECO:0007669"/>
    <property type="project" value="InterPro"/>
</dbReference>
<gene>
    <name evidence="3" type="ordered locus">Mmc1_3210</name>
</gene>
<dbReference type="InterPro" id="IPR001789">
    <property type="entry name" value="Sig_transdc_resp-reg_receiver"/>
</dbReference>
<name>A0LCK7_MAGMM</name>
<dbReference type="RefSeq" id="WP_011714763.1">
    <property type="nucleotide sequence ID" value="NC_008576.1"/>
</dbReference>
<sequence length="124" mass="13669">MATVLIIDDDMAVRELLRQILEDDGHDVTEASDGLEGVRSYQERQTDIIITDMLMPEKDGVEVIMELREFAPTARIIAISGGGRGLDAHFNLRVAEDFGAITTLAKPFTRNEVLAAVQSLLEIV</sequence>
<dbReference type="SMART" id="SM00448">
    <property type="entry name" value="REC"/>
    <property type="match status" value="1"/>
</dbReference>
<evidence type="ECO:0000313" key="4">
    <source>
        <dbReference type="Proteomes" id="UP000002586"/>
    </source>
</evidence>
<keyword evidence="1" id="KW-0597">Phosphoprotein</keyword>
<dbReference type="InterPro" id="IPR052048">
    <property type="entry name" value="ST_Response_Regulator"/>
</dbReference>
<dbReference type="eggNOG" id="COG0745">
    <property type="taxonomic scope" value="Bacteria"/>
</dbReference>
<reference evidence="4" key="1">
    <citation type="journal article" date="2009" name="Appl. Environ. Microbiol.">
        <title>Complete genome sequence of the chemolithoautotrophic marine magnetotactic coccus strain MC-1.</title>
        <authorList>
            <person name="Schubbe S."/>
            <person name="Williams T.J."/>
            <person name="Xie G."/>
            <person name="Kiss H.E."/>
            <person name="Brettin T.S."/>
            <person name="Martinez D."/>
            <person name="Ross C.A."/>
            <person name="Schuler D."/>
            <person name="Cox B.L."/>
            <person name="Nealson K.H."/>
            <person name="Bazylinski D.A."/>
        </authorList>
    </citation>
    <scope>NUCLEOTIDE SEQUENCE [LARGE SCALE GENOMIC DNA]</scope>
    <source>
        <strain evidence="4">ATCC BAA-1437 / JCM 17883 / MC-1</strain>
    </source>
</reference>
<dbReference type="EMBL" id="CP000471">
    <property type="protein sequence ID" value="ABK45700.1"/>
    <property type="molecule type" value="Genomic_DNA"/>
</dbReference>
<proteinExistence type="predicted"/>
<evidence type="ECO:0000256" key="1">
    <source>
        <dbReference type="PROSITE-ProRule" id="PRU00169"/>
    </source>
</evidence>
<keyword evidence="4" id="KW-1185">Reference proteome</keyword>
<evidence type="ECO:0000259" key="2">
    <source>
        <dbReference type="PROSITE" id="PS50110"/>
    </source>
</evidence>
<dbReference type="PANTHER" id="PTHR43228:SF1">
    <property type="entry name" value="TWO-COMPONENT RESPONSE REGULATOR ARR22"/>
    <property type="match status" value="1"/>
</dbReference>
<dbReference type="KEGG" id="mgm:Mmc1_3210"/>
<organism evidence="3 4">
    <name type="scientific">Magnetococcus marinus (strain ATCC BAA-1437 / JCM 17883 / MC-1)</name>
    <dbReference type="NCBI Taxonomy" id="156889"/>
    <lineage>
        <taxon>Bacteria</taxon>
        <taxon>Pseudomonadati</taxon>
        <taxon>Pseudomonadota</taxon>
        <taxon>Magnetococcia</taxon>
        <taxon>Magnetococcales</taxon>
        <taxon>Magnetococcaceae</taxon>
        <taxon>Magnetococcus</taxon>
    </lineage>
</organism>
<dbReference type="AlphaFoldDB" id="A0LCK7"/>
<dbReference type="OrthoDB" id="9802155at2"/>
<dbReference type="Gene3D" id="3.40.50.2300">
    <property type="match status" value="1"/>
</dbReference>
<evidence type="ECO:0000313" key="3">
    <source>
        <dbReference type="EMBL" id="ABK45700.1"/>
    </source>
</evidence>
<dbReference type="Pfam" id="PF00072">
    <property type="entry name" value="Response_reg"/>
    <property type="match status" value="1"/>
</dbReference>
<reference evidence="3 4" key="2">
    <citation type="journal article" date="2012" name="Int. J. Syst. Evol. Microbiol.">
        <title>Magnetococcus marinus gen. nov., sp. nov., a marine, magnetotactic bacterium that represents a novel lineage (Magnetococcaceae fam. nov.; Magnetococcales ord. nov.) at the base of the Alphaproteobacteria.</title>
        <authorList>
            <person name="Bazylinski D.A."/>
            <person name="Williams T.J."/>
            <person name="Lefevre C.T."/>
            <person name="Berg R.J."/>
            <person name="Zhang C.L."/>
            <person name="Bowser S.S."/>
            <person name="Dean A.J."/>
            <person name="Beveridge T.J."/>
        </authorList>
    </citation>
    <scope>NUCLEOTIDE SEQUENCE [LARGE SCALE GENOMIC DNA]</scope>
    <source>
        <strain evidence="4">ATCC BAA-1437 / JCM 17883 / MC-1</strain>
    </source>
</reference>
<dbReference type="PANTHER" id="PTHR43228">
    <property type="entry name" value="TWO-COMPONENT RESPONSE REGULATOR"/>
    <property type="match status" value="1"/>
</dbReference>
<dbReference type="InterPro" id="IPR011006">
    <property type="entry name" value="CheY-like_superfamily"/>
</dbReference>
<dbReference type="PROSITE" id="PS50110">
    <property type="entry name" value="RESPONSE_REGULATORY"/>
    <property type="match status" value="1"/>
</dbReference>
<dbReference type="SUPFAM" id="SSF52172">
    <property type="entry name" value="CheY-like"/>
    <property type="match status" value="1"/>
</dbReference>
<feature type="domain" description="Response regulatory" evidence="2">
    <location>
        <begin position="3"/>
        <end position="121"/>
    </location>
</feature>
<protein>
    <submittedName>
        <fullName evidence="3">Response regulator receiver protein</fullName>
    </submittedName>
</protein>
<dbReference type="Proteomes" id="UP000002586">
    <property type="component" value="Chromosome"/>
</dbReference>
<dbReference type="STRING" id="156889.Mmc1_3210"/>
<feature type="modified residue" description="4-aspartylphosphate" evidence="1">
    <location>
        <position position="52"/>
    </location>
</feature>
<dbReference type="HOGENOM" id="CLU_000445_69_8_5"/>
<accession>A0LCK7</accession>